<feature type="chain" id="PRO_5010214856" description="Lipoprotein" evidence="1">
    <location>
        <begin position="24"/>
        <end position="178"/>
    </location>
</feature>
<dbReference type="AlphaFoldDB" id="A0A1S1HJ79"/>
<dbReference type="EMBL" id="LVIE01000234">
    <property type="protein sequence ID" value="OHT22334.1"/>
    <property type="molecule type" value="Genomic_DNA"/>
</dbReference>
<evidence type="ECO:0000313" key="3">
    <source>
        <dbReference type="Proteomes" id="UP000179588"/>
    </source>
</evidence>
<keyword evidence="3" id="KW-1185">Reference proteome</keyword>
<reference evidence="2 3" key="1">
    <citation type="submission" date="2016-03" db="EMBL/GenBank/DDBJ databases">
        <title>Genome sequence of Providencia stuartii strain, isolated from the salivary glands of larval Lucilia sericata.</title>
        <authorList>
            <person name="Yuan Y."/>
            <person name="Zhang Y."/>
            <person name="Fu S."/>
            <person name="Crippen T.L."/>
            <person name="Visi D."/>
            <person name="Benbow M.E."/>
            <person name="Allen M."/>
            <person name="Tomberlin J.K."/>
            <person name="Sze S.-H."/>
            <person name="Tarone A.M."/>
        </authorList>
    </citation>
    <scope>NUCLEOTIDE SEQUENCE [LARGE SCALE GENOMIC DNA]</scope>
    <source>
        <strain evidence="2 3">Crippen</strain>
    </source>
</reference>
<dbReference type="OrthoDB" id="6888810at2"/>
<name>A0A1S1HJ79_PROST</name>
<dbReference type="PROSITE" id="PS51257">
    <property type="entry name" value="PROKAR_LIPOPROTEIN"/>
    <property type="match status" value="1"/>
</dbReference>
<proteinExistence type="predicted"/>
<comment type="caution">
    <text evidence="2">The sequence shown here is derived from an EMBL/GenBank/DDBJ whole genome shotgun (WGS) entry which is preliminary data.</text>
</comment>
<protein>
    <recommendedName>
        <fullName evidence="4">Lipoprotein</fullName>
    </recommendedName>
</protein>
<accession>A0A1S1HJ79</accession>
<sequence length="178" mass="20240">MKKIFLSLVILFAFSCIPNVSIADADLDIEEGIKIETIPQPYSESDLYGYWIDVNNTQEIKILKMMSLAPNGTAVDSLRIQVGDNVEEIKQDSTWKFDVKSSILMQKITKITYKINGKIEPKNFGDIEPVKVSVIIQKRGKDIFMGLARDDGTLEIYQKITAEIRDEIHKKAQENTQK</sequence>
<gene>
    <name evidence="2" type="ORF">A3Q29_10965</name>
</gene>
<evidence type="ECO:0008006" key="4">
    <source>
        <dbReference type="Google" id="ProtNLM"/>
    </source>
</evidence>
<evidence type="ECO:0000256" key="1">
    <source>
        <dbReference type="SAM" id="SignalP"/>
    </source>
</evidence>
<feature type="signal peptide" evidence="1">
    <location>
        <begin position="1"/>
        <end position="23"/>
    </location>
</feature>
<evidence type="ECO:0000313" key="2">
    <source>
        <dbReference type="EMBL" id="OHT22334.1"/>
    </source>
</evidence>
<dbReference type="Proteomes" id="UP000179588">
    <property type="component" value="Unassembled WGS sequence"/>
</dbReference>
<organism evidence="2 3">
    <name type="scientific">Providencia stuartii</name>
    <dbReference type="NCBI Taxonomy" id="588"/>
    <lineage>
        <taxon>Bacteria</taxon>
        <taxon>Pseudomonadati</taxon>
        <taxon>Pseudomonadota</taxon>
        <taxon>Gammaproteobacteria</taxon>
        <taxon>Enterobacterales</taxon>
        <taxon>Morganellaceae</taxon>
        <taxon>Providencia</taxon>
    </lineage>
</organism>
<keyword evidence="1" id="KW-0732">Signal</keyword>